<feature type="region of interest" description="Disordered" evidence="2">
    <location>
        <begin position="65"/>
        <end position="135"/>
    </location>
</feature>
<organism evidence="3 4">
    <name type="scientific">Brassicogethes aeneus</name>
    <name type="common">Rape pollen beetle</name>
    <name type="synonym">Meligethes aeneus</name>
    <dbReference type="NCBI Taxonomy" id="1431903"/>
    <lineage>
        <taxon>Eukaryota</taxon>
        <taxon>Metazoa</taxon>
        <taxon>Ecdysozoa</taxon>
        <taxon>Arthropoda</taxon>
        <taxon>Hexapoda</taxon>
        <taxon>Insecta</taxon>
        <taxon>Pterygota</taxon>
        <taxon>Neoptera</taxon>
        <taxon>Endopterygota</taxon>
        <taxon>Coleoptera</taxon>
        <taxon>Polyphaga</taxon>
        <taxon>Cucujiformia</taxon>
        <taxon>Nitidulidae</taxon>
        <taxon>Meligethinae</taxon>
        <taxon>Brassicogethes</taxon>
    </lineage>
</organism>
<keyword evidence="4" id="KW-1185">Reference proteome</keyword>
<accession>A0A9P0B4H4</accession>
<proteinExistence type="predicted"/>
<feature type="coiled-coil region" evidence="1">
    <location>
        <begin position="21"/>
        <end position="55"/>
    </location>
</feature>
<dbReference type="Proteomes" id="UP001154078">
    <property type="component" value="Chromosome 4"/>
</dbReference>
<dbReference type="AlphaFoldDB" id="A0A9P0B4H4"/>
<sequence>MCQEVVNEASTENFQLLKLLVLELRQSNKLLKEKVIFLEERLDEKESEIVKLKVKSNIPKTPTNDVTIKIPAPNLKSPAPKQGINKENEETNAGNSTYAHVTTKNTTQSGNTEPVKNQQTKHAVKKSEASTSKTTNKENDGFIEVKRKKRFIYGNNENVTSNKLSGYIANSNIHVSRLDLSHTKEDVIGYIREKIPELREKNIDCTELEVKTKAYKSFKVSIPATQKKNVLSKEFWPNNVAVKLFWEHKNFRKEPINSNQT</sequence>
<evidence type="ECO:0000313" key="4">
    <source>
        <dbReference type="Proteomes" id="UP001154078"/>
    </source>
</evidence>
<name>A0A9P0B4H4_BRAAE</name>
<evidence type="ECO:0000313" key="3">
    <source>
        <dbReference type="EMBL" id="CAH0554808.1"/>
    </source>
</evidence>
<protein>
    <submittedName>
        <fullName evidence="3">Uncharacterized protein</fullName>
    </submittedName>
</protein>
<gene>
    <name evidence="3" type="ORF">MELIAE_LOCUS6316</name>
</gene>
<keyword evidence="1" id="KW-0175">Coiled coil</keyword>
<evidence type="ECO:0000256" key="2">
    <source>
        <dbReference type="SAM" id="MobiDB-lite"/>
    </source>
</evidence>
<dbReference type="EMBL" id="OV121135">
    <property type="protein sequence ID" value="CAH0554808.1"/>
    <property type="molecule type" value="Genomic_DNA"/>
</dbReference>
<dbReference type="OrthoDB" id="6784383at2759"/>
<feature type="compositionally biased region" description="Polar residues" evidence="2">
    <location>
        <begin position="91"/>
        <end position="121"/>
    </location>
</feature>
<evidence type="ECO:0000256" key="1">
    <source>
        <dbReference type="SAM" id="Coils"/>
    </source>
</evidence>
<reference evidence="3" key="1">
    <citation type="submission" date="2021-12" db="EMBL/GenBank/DDBJ databases">
        <authorList>
            <person name="King R."/>
        </authorList>
    </citation>
    <scope>NUCLEOTIDE SEQUENCE</scope>
</reference>